<evidence type="ECO:0000313" key="1">
    <source>
        <dbReference type="EMBL" id="ETD17178.1"/>
    </source>
</evidence>
<gene>
    <name evidence="1" type="ORF">HMPREF1202_02416</name>
</gene>
<protein>
    <submittedName>
        <fullName evidence="1">Uncharacterized protein</fullName>
    </submittedName>
</protein>
<dbReference type="AlphaFoldDB" id="V8BPR0"/>
<name>V8BPR0_9FIRM</name>
<dbReference type="HOGENOM" id="CLU_3375736_0_0_9"/>
<comment type="caution">
    <text evidence="1">The sequence shown here is derived from an EMBL/GenBank/DDBJ whole genome shotgun (WGS) entry which is preliminary data.</text>
</comment>
<dbReference type="Proteomes" id="UP000018683">
    <property type="component" value="Unassembled WGS sequence"/>
</dbReference>
<dbReference type="STRING" id="1073376.HMPREF1202_02416"/>
<sequence length="34" mass="3996">MLSNAAVIQYIKRLTDIDMKAVNLSRRFKGYYTD</sequence>
<organism evidence="1 2">
    <name type="scientific">[Ruminococcus] lactaris CC59_002D</name>
    <dbReference type="NCBI Taxonomy" id="1073376"/>
    <lineage>
        <taxon>Bacteria</taxon>
        <taxon>Bacillati</taxon>
        <taxon>Bacillota</taxon>
        <taxon>Clostridia</taxon>
        <taxon>Lachnospirales</taxon>
        <taxon>Lachnospiraceae</taxon>
        <taxon>Mediterraneibacter</taxon>
    </lineage>
</organism>
<accession>V8BPR0</accession>
<proteinExistence type="predicted"/>
<dbReference type="EMBL" id="AZJE01000033">
    <property type="protein sequence ID" value="ETD17178.1"/>
    <property type="molecule type" value="Genomic_DNA"/>
</dbReference>
<evidence type="ECO:0000313" key="2">
    <source>
        <dbReference type="Proteomes" id="UP000018683"/>
    </source>
</evidence>
<reference evidence="1 2" key="1">
    <citation type="submission" date="2013-10" db="EMBL/GenBank/DDBJ databases">
        <title>The Genome Sequence of Ruminococcus lactaris CC59_002D.</title>
        <authorList>
            <consortium name="The Broad Institute Genomics Platform"/>
            <person name="Earl A."/>
            <person name="Allen-Vercoe E."/>
            <person name="Daigneault M."/>
            <person name="Young S.K."/>
            <person name="Zeng Q."/>
            <person name="Gargeya S."/>
            <person name="Fitzgerald M."/>
            <person name="Abouelleil A."/>
            <person name="Alvarado L."/>
            <person name="Chapman S.B."/>
            <person name="Gainer-Dewar J."/>
            <person name="Goldberg J."/>
            <person name="Griggs A."/>
            <person name="Gujja S."/>
            <person name="Hansen M."/>
            <person name="Howarth C."/>
            <person name="Imamovic A."/>
            <person name="Ireland A."/>
            <person name="Larimer J."/>
            <person name="McCowan C."/>
            <person name="Murphy C."/>
            <person name="Pearson M."/>
            <person name="Poon T.W."/>
            <person name="Priest M."/>
            <person name="Roberts A."/>
            <person name="Saif S."/>
            <person name="Shea T."/>
            <person name="Sykes S."/>
            <person name="Wortman J."/>
            <person name="Nusbaum C."/>
            <person name="Birren B."/>
        </authorList>
    </citation>
    <scope>NUCLEOTIDE SEQUENCE [LARGE SCALE GENOMIC DNA]</scope>
    <source>
        <strain evidence="1 2">CC59_002D</strain>
    </source>
</reference>